<sequence length="104" mass="11774">MWKLKIHSRLVTQNATVLSGSCFTLDFLVNREPGFNHASAWERLINSASAFDKIIHILAESLSRHFSKKEKSEQLCVKWEIEGLLQNASTCLLPSPENDFVKAT</sequence>
<accession>A0AAV4U126</accession>
<keyword evidence="2" id="KW-1185">Reference proteome</keyword>
<dbReference type="Proteomes" id="UP001054945">
    <property type="component" value="Unassembled WGS sequence"/>
</dbReference>
<comment type="caution">
    <text evidence="1">The sequence shown here is derived from an EMBL/GenBank/DDBJ whole genome shotgun (WGS) entry which is preliminary data.</text>
</comment>
<dbReference type="AlphaFoldDB" id="A0AAV4U126"/>
<protein>
    <submittedName>
        <fullName evidence="1">Uncharacterized protein</fullName>
    </submittedName>
</protein>
<gene>
    <name evidence="1" type="ORF">CEXT_656231</name>
</gene>
<reference evidence="1 2" key="1">
    <citation type="submission" date="2021-06" db="EMBL/GenBank/DDBJ databases">
        <title>Caerostris extrusa draft genome.</title>
        <authorList>
            <person name="Kono N."/>
            <person name="Arakawa K."/>
        </authorList>
    </citation>
    <scope>NUCLEOTIDE SEQUENCE [LARGE SCALE GENOMIC DNA]</scope>
</reference>
<organism evidence="1 2">
    <name type="scientific">Caerostris extrusa</name>
    <name type="common">Bark spider</name>
    <name type="synonym">Caerostris bankana</name>
    <dbReference type="NCBI Taxonomy" id="172846"/>
    <lineage>
        <taxon>Eukaryota</taxon>
        <taxon>Metazoa</taxon>
        <taxon>Ecdysozoa</taxon>
        <taxon>Arthropoda</taxon>
        <taxon>Chelicerata</taxon>
        <taxon>Arachnida</taxon>
        <taxon>Araneae</taxon>
        <taxon>Araneomorphae</taxon>
        <taxon>Entelegynae</taxon>
        <taxon>Araneoidea</taxon>
        <taxon>Araneidae</taxon>
        <taxon>Caerostris</taxon>
    </lineage>
</organism>
<dbReference type="PROSITE" id="PS51257">
    <property type="entry name" value="PROKAR_LIPOPROTEIN"/>
    <property type="match status" value="1"/>
</dbReference>
<name>A0AAV4U126_CAEEX</name>
<evidence type="ECO:0000313" key="2">
    <source>
        <dbReference type="Proteomes" id="UP001054945"/>
    </source>
</evidence>
<proteinExistence type="predicted"/>
<evidence type="ECO:0000313" key="1">
    <source>
        <dbReference type="EMBL" id="GIY51488.1"/>
    </source>
</evidence>
<dbReference type="EMBL" id="BPLR01012118">
    <property type="protein sequence ID" value="GIY51488.1"/>
    <property type="molecule type" value="Genomic_DNA"/>
</dbReference>